<feature type="region of interest" description="Disordered" evidence="1">
    <location>
        <begin position="344"/>
        <end position="377"/>
    </location>
</feature>
<protein>
    <recommendedName>
        <fullName evidence="2">Polysaccharide biosynthesis enzyme WcbI domain-containing protein</fullName>
    </recommendedName>
</protein>
<evidence type="ECO:0000313" key="4">
    <source>
        <dbReference type="Proteomes" id="UP001501598"/>
    </source>
</evidence>
<feature type="domain" description="Polysaccharide biosynthesis enzyme WcbI" evidence="2">
    <location>
        <begin position="53"/>
        <end position="250"/>
    </location>
</feature>
<evidence type="ECO:0000313" key="3">
    <source>
        <dbReference type="EMBL" id="GAA4559097.1"/>
    </source>
</evidence>
<comment type="caution">
    <text evidence="3">The sequence shown here is derived from an EMBL/GenBank/DDBJ whole genome shotgun (WGS) entry which is preliminary data.</text>
</comment>
<gene>
    <name evidence="3" type="ORF">GCM10023175_66420</name>
</gene>
<keyword evidence="4" id="KW-1185">Reference proteome</keyword>
<reference evidence="4" key="1">
    <citation type="journal article" date="2019" name="Int. J. Syst. Evol. Microbiol.">
        <title>The Global Catalogue of Microorganisms (GCM) 10K type strain sequencing project: providing services to taxonomists for standard genome sequencing and annotation.</title>
        <authorList>
            <consortium name="The Broad Institute Genomics Platform"/>
            <consortium name="The Broad Institute Genome Sequencing Center for Infectious Disease"/>
            <person name="Wu L."/>
            <person name="Ma J."/>
        </authorList>
    </citation>
    <scope>NUCLEOTIDE SEQUENCE [LARGE SCALE GENOMIC DNA]</scope>
    <source>
        <strain evidence="4">JCM 17906</strain>
    </source>
</reference>
<dbReference type="Pfam" id="PF18588">
    <property type="entry name" value="WcbI"/>
    <property type="match status" value="1"/>
</dbReference>
<dbReference type="InterPro" id="IPR041307">
    <property type="entry name" value="WcbI"/>
</dbReference>
<sequence length="377" mass="40346">MPTPHRPETRVPSQAGRPPSPHDGVMPDTPDRARRLHFGEFYGLLPLPPGPLALVHGNCQAESLRVLLGGSATFPARPVRIPPVHELERSDLPHLDTLLTRTAFLFSQPVRDDYRGLPLGTGELATRAPRARVVRWPVIRHPALHPWSAIVRHPRDPAVVPPVVPYHDLRVLAEAAGLAVDHEPGPAALREVGERGIAELARREARDADVGVSDLLTGLGAVAAHTLNHPGNPVLVALARRLQAAVGAPADAADPGRELLGGIRAPLDAAVVAAWGLDAEPRPDWEVHGEPVSHRTLRAAHLRWYADHPEWLAAGLTRHGDALRILGVQDSSRGDRVARKMIGASGSAAARSITRPAADPTPRVSSVCPTAEGDPHP</sequence>
<feature type="region of interest" description="Disordered" evidence="1">
    <location>
        <begin position="1"/>
        <end position="31"/>
    </location>
</feature>
<proteinExistence type="predicted"/>
<accession>A0ABP8S329</accession>
<evidence type="ECO:0000259" key="2">
    <source>
        <dbReference type="Pfam" id="PF18588"/>
    </source>
</evidence>
<dbReference type="Gene3D" id="3.40.50.12080">
    <property type="match status" value="1"/>
</dbReference>
<dbReference type="EMBL" id="BAABGT010000117">
    <property type="protein sequence ID" value="GAA4559097.1"/>
    <property type="molecule type" value="Genomic_DNA"/>
</dbReference>
<dbReference type="Proteomes" id="UP001501598">
    <property type="component" value="Unassembled WGS sequence"/>
</dbReference>
<name>A0ABP8S329_9PSEU</name>
<organism evidence="3 4">
    <name type="scientific">Pseudonocardia xishanensis</name>
    <dbReference type="NCBI Taxonomy" id="630995"/>
    <lineage>
        <taxon>Bacteria</taxon>
        <taxon>Bacillati</taxon>
        <taxon>Actinomycetota</taxon>
        <taxon>Actinomycetes</taxon>
        <taxon>Pseudonocardiales</taxon>
        <taxon>Pseudonocardiaceae</taxon>
        <taxon>Pseudonocardia</taxon>
    </lineage>
</organism>
<evidence type="ECO:0000256" key="1">
    <source>
        <dbReference type="SAM" id="MobiDB-lite"/>
    </source>
</evidence>